<keyword evidence="2" id="KW-1185">Reference proteome</keyword>
<gene>
    <name evidence="1" type="ORF">SAMN02745220_03841</name>
</gene>
<dbReference type="STRING" id="1121416.SAMN02745220_03841"/>
<protein>
    <submittedName>
        <fullName evidence="1">Uncharacterized protein</fullName>
    </submittedName>
</protein>
<evidence type="ECO:0000313" key="2">
    <source>
        <dbReference type="Proteomes" id="UP000184603"/>
    </source>
</evidence>
<sequence>MKDNIPDREMLSQEILASFTVESDNHELKTILVVQDIHQFYQKDKTYRKTYRLGSLEGECVYLTGDPNVFKLETGAILKRKSR</sequence>
<dbReference type="AlphaFoldDB" id="A0A1M7YEN2"/>
<proteinExistence type="predicted"/>
<reference evidence="1 2" key="1">
    <citation type="submission" date="2016-12" db="EMBL/GenBank/DDBJ databases">
        <authorList>
            <person name="Song W.-J."/>
            <person name="Kurnit D.M."/>
        </authorList>
    </citation>
    <scope>NUCLEOTIDE SEQUENCE [LARGE SCALE GENOMIC DNA]</scope>
    <source>
        <strain evidence="1 2">DSM 18488</strain>
    </source>
</reference>
<evidence type="ECO:0000313" key="1">
    <source>
        <dbReference type="EMBL" id="SHO51104.1"/>
    </source>
</evidence>
<dbReference type="EMBL" id="FRFE01000023">
    <property type="protein sequence ID" value="SHO51104.1"/>
    <property type="molecule type" value="Genomic_DNA"/>
</dbReference>
<accession>A0A1M7YEN2</accession>
<dbReference type="Proteomes" id="UP000184603">
    <property type="component" value="Unassembled WGS sequence"/>
</dbReference>
<dbReference type="RefSeq" id="WP_143170781.1">
    <property type="nucleotide sequence ID" value="NZ_FRFE01000023.1"/>
</dbReference>
<name>A0A1M7YEN2_9BACT</name>
<organism evidence="1 2">
    <name type="scientific">Desulfopila aestuarii DSM 18488</name>
    <dbReference type="NCBI Taxonomy" id="1121416"/>
    <lineage>
        <taxon>Bacteria</taxon>
        <taxon>Pseudomonadati</taxon>
        <taxon>Thermodesulfobacteriota</taxon>
        <taxon>Desulfobulbia</taxon>
        <taxon>Desulfobulbales</taxon>
        <taxon>Desulfocapsaceae</taxon>
        <taxon>Desulfopila</taxon>
    </lineage>
</organism>